<feature type="region of interest" description="Disordered" evidence="1">
    <location>
        <begin position="1"/>
        <end position="67"/>
    </location>
</feature>
<dbReference type="Proteomes" id="UP000054477">
    <property type="component" value="Unassembled WGS sequence"/>
</dbReference>
<sequence length="104" mass="11798">MTSCKDNKSHKPGKSYLPPRPQIDHSSSKLKVNTTSYPSSPTNYTCQSQSTSAQAPSTQRHTRQCPRVQVNSPVHLLRGIDRVRLPSRVGVFEGGWRRRKRRGR</sequence>
<proteinExistence type="predicted"/>
<dbReference type="AlphaFoldDB" id="A0A0C9XWM0"/>
<organism evidence="2 3">
    <name type="scientific">Laccaria amethystina LaAM-08-1</name>
    <dbReference type="NCBI Taxonomy" id="1095629"/>
    <lineage>
        <taxon>Eukaryota</taxon>
        <taxon>Fungi</taxon>
        <taxon>Dikarya</taxon>
        <taxon>Basidiomycota</taxon>
        <taxon>Agaricomycotina</taxon>
        <taxon>Agaricomycetes</taxon>
        <taxon>Agaricomycetidae</taxon>
        <taxon>Agaricales</taxon>
        <taxon>Agaricineae</taxon>
        <taxon>Hydnangiaceae</taxon>
        <taxon>Laccaria</taxon>
    </lineage>
</organism>
<accession>A0A0C9XWM0</accession>
<name>A0A0C9XWM0_9AGAR</name>
<evidence type="ECO:0000256" key="1">
    <source>
        <dbReference type="SAM" id="MobiDB-lite"/>
    </source>
</evidence>
<dbReference type="OrthoDB" id="3121081at2759"/>
<evidence type="ECO:0000313" key="3">
    <source>
        <dbReference type="Proteomes" id="UP000054477"/>
    </source>
</evidence>
<dbReference type="HOGENOM" id="CLU_2292144_0_0_1"/>
<feature type="compositionally biased region" description="Low complexity" evidence="1">
    <location>
        <begin position="33"/>
        <end position="59"/>
    </location>
</feature>
<dbReference type="EMBL" id="KN838556">
    <property type="protein sequence ID" value="KIK05974.1"/>
    <property type="molecule type" value="Genomic_DNA"/>
</dbReference>
<gene>
    <name evidence="2" type="ORF">K443DRAFT_674780</name>
</gene>
<protein>
    <submittedName>
        <fullName evidence="2">Uncharacterized protein</fullName>
    </submittedName>
</protein>
<evidence type="ECO:0000313" key="2">
    <source>
        <dbReference type="EMBL" id="KIK05974.1"/>
    </source>
</evidence>
<reference evidence="3" key="2">
    <citation type="submission" date="2015-01" db="EMBL/GenBank/DDBJ databases">
        <title>Evolutionary Origins and Diversification of the Mycorrhizal Mutualists.</title>
        <authorList>
            <consortium name="DOE Joint Genome Institute"/>
            <consortium name="Mycorrhizal Genomics Consortium"/>
            <person name="Kohler A."/>
            <person name="Kuo A."/>
            <person name="Nagy L.G."/>
            <person name="Floudas D."/>
            <person name="Copeland A."/>
            <person name="Barry K.W."/>
            <person name="Cichocki N."/>
            <person name="Veneault-Fourrey C."/>
            <person name="LaButti K."/>
            <person name="Lindquist E.A."/>
            <person name="Lipzen A."/>
            <person name="Lundell T."/>
            <person name="Morin E."/>
            <person name="Murat C."/>
            <person name="Riley R."/>
            <person name="Ohm R."/>
            <person name="Sun H."/>
            <person name="Tunlid A."/>
            <person name="Henrissat B."/>
            <person name="Grigoriev I.V."/>
            <person name="Hibbett D.S."/>
            <person name="Martin F."/>
        </authorList>
    </citation>
    <scope>NUCLEOTIDE SEQUENCE [LARGE SCALE GENOMIC DNA]</scope>
    <source>
        <strain evidence="3">LaAM-08-1</strain>
    </source>
</reference>
<keyword evidence="3" id="KW-1185">Reference proteome</keyword>
<reference evidence="2 3" key="1">
    <citation type="submission" date="2014-04" db="EMBL/GenBank/DDBJ databases">
        <authorList>
            <consortium name="DOE Joint Genome Institute"/>
            <person name="Kuo A."/>
            <person name="Kohler A."/>
            <person name="Nagy L.G."/>
            <person name="Floudas D."/>
            <person name="Copeland A."/>
            <person name="Barry K.W."/>
            <person name="Cichocki N."/>
            <person name="Veneault-Fourrey C."/>
            <person name="LaButti K."/>
            <person name="Lindquist E.A."/>
            <person name="Lipzen A."/>
            <person name="Lundell T."/>
            <person name="Morin E."/>
            <person name="Murat C."/>
            <person name="Sun H."/>
            <person name="Tunlid A."/>
            <person name="Henrissat B."/>
            <person name="Grigoriev I.V."/>
            <person name="Hibbett D.S."/>
            <person name="Martin F."/>
            <person name="Nordberg H.P."/>
            <person name="Cantor M.N."/>
            <person name="Hua S.X."/>
        </authorList>
    </citation>
    <scope>NUCLEOTIDE SEQUENCE [LARGE SCALE GENOMIC DNA]</scope>
    <source>
        <strain evidence="2 3">LaAM-08-1</strain>
    </source>
</reference>